<evidence type="ECO:0000313" key="3">
    <source>
        <dbReference type="Proteomes" id="UP001485226"/>
    </source>
</evidence>
<reference evidence="2 3" key="1">
    <citation type="submission" date="2024-04" db="EMBL/GenBank/DDBJ databases">
        <title>Flavobacterium sp. DGU38 16S ribosomal RNA gene Genome sequencing and assembly.</title>
        <authorList>
            <person name="Park S."/>
        </authorList>
    </citation>
    <scope>NUCLEOTIDE SEQUENCE [LARGE SCALE GENOMIC DNA]</scope>
    <source>
        <strain evidence="2 3">DGU38</strain>
    </source>
</reference>
<organism evidence="2 3">
    <name type="scientific">Flavobacterium calami</name>
    <dbReference type="NCBI Taxonomy" id="3139144"/>
    <lineage>
        <taxon>Bacteria</taxon>
        <taxon>Pseudomonadati</taxon>
        <taxon>Bacteroidota</taxon>
        <taxon>Flavobacteriia</taxon>
        <taxon>Flavobacteriales</taxon>
        <taxon>Flavobacteriaceae</taxon>
        <taxon>Flavobacterium</taxon>
    </lineage>
</organism>
<comment type="caution">
    <text evidence="2">The sequence shown here is derived from an EMBL/GenBank/DDBJ whole genome shotgun (WGS) entry which is preliminary data.</text>
</comment>
<evidence type="ECO:0000313" key="2">
    <source>
        <dbReference type="EMBL" id="MEL1256136.1"/>
    </source>
</evidence>
<accession>A0ABU9IV80</accession>
<protein>
    <submittedName>
        <fullName evidence="2">Toll/interleukin-1 receptor domain-containing protein</fullName>
    </submittedName>
</protein>
<keyword evidence="3" id="KW-1185">Reference proteome</keyword>
<dbReference type="RefSeq" id="WP_341694849.1">
    <property type="nucleotide sequence ID" value="NZ_JBBYHS010000030.1"/>
</dbReference>
<name>A0ABU9IV80_9FLAO</name>
<evidence type="ECO:0000259" key="1">
    <source>
        <dbReference type="Pfam" id="PF13676"/>
    </source>
</evidence>
<proteinExistence type="predicted"/>
<dbReference type="Gene3D" id="3.40.50.10140">
    <property type="entry name" value="Toll/interleukin-1 receptor homology (TIR) domain"/>
    <property type="match status" value="1"/>
</dbReference>
<dbReference type="SUPFAM" id="SSF52200">
    <property type="entry name" value="Toll/Interleukin receptor TIR domain"/>
    <property type="match status" value="1"/>
</dbReference>
<dbReference type="EMBL" id="JBBYHS010000030">
    <property type="protein sequence ID" value="MEL1256136.1"/>
    <property type="molecule type" value="Genomic_DNA"/>
</dbReference>
<keyword evidence="2" id="KW-0675">Receptor</keyword>
<dbReference type="InterPro" id="IPR035897">
    <property type="entry name" value="Toll_tir_struct_dom_sf"/>
</dbReference>
<sequence length="181" mass="21078">MALFTSNYLRNKYSATLIAEQKRQFSSIDKSKLKFDIFLSHSYLDKEEVLGLYRELTEMGFSVYVDWIIDADLDRTNVTKATAEIIKSRMKNSKSLLLAISTNASMSKWMPWELGFVDGNTDRCVIVPISKDNNLSFNRVEYLKLYPYLDITNGNLWVNEDAKSYISFRRWINGENPTKRN</sequence>
<gene>
    <name evidence="2" type="ORF">AAEO57_20265</name>
</gene>
<dbReference type="Pfam" id="PF13676">
    <property type="entry name" value="TIR_2"/>
    <property type="match status" value="1"/>
</dbReference>
<feature type="domain" description="TIR" evidence="1">
    <location>
        <begin position="37"/>
        <end position="154"/>
    </location>
</feature>
<dbReference type="Proteomes" id="UP001485226">
    <property type="component" value="Unassembled WGS sequence"/>
</dbReference>
<dbReference type="InterPro" id="IPR000157">
    <property type="entry name" value="TIR_dom"/>
</dbReference>